<feature type="transmembrane region" description="Helical" evidence="7">
    <location>
        <begin position="196"/>
        <end position="214"/>
    </location>
</feature>
<accession>A0ABY7BV42</accession>
<dbReference type="Proteomes" id="UP001164020">
    <property type="component" value="Chromosome"/>
</dbReference>
<evidence type="ECO:0000256" key="7">
    <source>
        <dbReference type="SAM" id="Phobius"/>
    </source>
</evidence>
<proteinExistence type="inferred from homology"/>
<feature type="transmembrane region" description="Helical" evidence="7">
    <location>
        <begin position="173"/>
        <end position="190"/>
    </location>
</feature>
<feature type="transmembrane region" description="Helical" evidence="7">
    <location>
        <begin position="134"/>
        <end position="152"/>
    </location>
</feature>
<dbReference type="InterPro" id="IPR037294">
    <property type="entry name" value="ABC_BtuC-like"/>
</dbReference>
<reference evidence="8" key="1">
    <citation type="submission" date="2022-12" db="EMBL/GenBank/DDBJ databases">
        <title>Jiella pelagia sp. nov., isolated from phosphonate enriched culture of Northwest Pacific surface seawater.</title>
        <authorList>
            <person name="Shin D.Y."/>
            <person name="Hwang C.Y."/>
        </authorList>
    </citation>
    <scope>NUCLEOTIDE SEQUENCE</scope>
    <source>
        <strain evidence="8">HL-NP1</strain>
    </source>
</reference>
<feature type="transmembrane region" description="Helical" evidence="7">
    <location>
        <begin position="93"/>
        <end position="114"/>
    </location>
</feature>
<comment type="similarity">
    <text evidence="2 6">Belongs to the ABC-3 integral membrane protein family.</text>
</comment>
<feature type="transmembrane region" description="Helical" evidence="7">
    <location>
        <begin position="12"/>
        <end position="36"/>
    </location>
</feature>
<evidence type="ECO:0000256" key="3">
    <source>
        <dbReference type="ARBA" id="ARBA00022692"/>
    </source>
</evidence>
<name>A0ABY7BV42_9HYPH</name>
<evidence type="ECO:0000256" key="6">
    <source>
        <dbReference type="RuleBase" id="RU003943"/>
    </source>
</evidence>
<dbReference type="InterPro" id="IPR001626">
    <property type="entry name" value="ABC_TroCD"/>
</dbReference>
<keyword evidence="3 6" id="KW-0812">Transmembrane</keyword>
<keyword evidence="9" id="KW-1185">Reference proteome</keyword>
<dbReference type="RefSeq" id="WP_268880136.1">
    <property type="nucleotide sequence ID" value="NZ_CP114029.1"/>
</dbReference>
<protein>
    <submittedName>
        <fullName evidence="8">Metal ABC transporter permease</fullName>
    </submittedName>
</protein>
<feature type="transmembrane region" description="Helical" evidence="7">
    <location>
        <begin position="221"/>
        <end position="240"/>
    </location>
</feature>
<evidence type="ECO:0000256" key="2">
    <source>
        <dbReference type="ARBA" id="ARBA00008034"/>
    </source>
</evidence>
<gene>
    <name evidence="8" type="ORF">OH818_19620</name>
</gene>
<keyword evidence="6" id="KW-0813">Transport</keyword>
<evidence type="ECO:0000256" key="5">
    <source>
        <dbReference type="ARBA" id="ARBA00023136"/>
    </source>
</evidence>
<comment type="subcellular location">
    <subcellularLocation>
        <location evidence="6">Cell membrane</location>
        <topology evidence="6">Multi-pass membrane protein</topology>
    </subcellularLocation>
    <subcellularLocation>
        <location evidence="1">Membrane</location>
        <topology evidence="1">Multi-pass membrane protein</topology>
    </subcellularLocation>
</comment>
<keyword evidence="4 7" id="KW-1133">Transmembrane helix</keyword>
<dbReference type="PANTHER" id="PTHR30477">
    <property type="entry name" value="ABC-TRANSPORTER METAL-BINDING PROTEIN"/>
    <property type="match status" value="1"/>
</dbReference>
<dbReference type="Pfam" id="PF00950">
    <property type="entry name" value="ABC-3"/>
    <property type="match status" value="1"/>
</dbReference>
<dbReference type="SUPFAM" id="SSF81345">
    <property type="entry name" value="ABC transporter involved in vitamin B12 uptake, BtuC"/>
    <property type="match status" value="1"/>
</dbReference>
<organism evidence="8 9">
    <name type="scientific">Jiella pelagia</name>
    <dbReference type="NCBI Taxonomy" id="2986949"/>
    <lineage>
        <taxon>Bacteria</taxon>
        <taxon>Pseudomonadati</taxon>
        <taxon>Pseudomonadota</taxon>
        <taxon>Alphaproteobacteria</taxon>
        <taxon>Hyphomicrobiales</taxon>
        <taxon>Aurantimonadaceae</taxon>
        <taxon>Jiella</taxon>
    </lineage>
</organism>
<dbReference type="EMBL" id="CP114029">
    <property type="protein sequence ID" value="WAP67672.1"/>
    <property type="molecule type" value="Genomic_DNA"/>
</dbReference>
<feature type="transmembrane region" description="Helical" evidence="7">
    <location>
        <begin position="56"/>
        <end position="81"/>
    </location>
</feature>
<sequence>METLLLPFQFVFMQNAFLICMIVAVPTALLSCFLVLKGWALMGDAVSHAILPGVVLSWILGIPLIVGAFAAGMGCALLTGYLADNSRVKQDTVMGVVFSGMFGIGIILYTSFPTNEHLDHVLFGNMLAIGFDDLLTAGAIALAVTLALLLKWKDLLLHAFDPAQARASGLRTGILHYGLLTALSLTVVATLTSVGLILAVALLVTPGAIAFLIVRSFGWMLIVSVVACLLSMLLGTWLAFFLDSAPAPTIVLVLTALFCLALARRMARTRRASREAAPEVTLIGG</sequence>
<evidence type="ECO:0000313" key="8">
    <source>
        <dbReference type="EMBL" id="WAP67672.1"/>
    </source>
</evidence>
<dbReference type="PANTHER" id="PTHR30477:SF24">
    <property type="entry name" value="IRON TRANSPORT SYSTEM MEMBRANE PROTEIN HI_0359-RELATED"/>
    <property type="match status" value="1"/>
</dbReference>
<evidence type="ECO:0000256" key="4">
    <source>
        <dbReference type="ARBA" id="ARBA00022989"/>
    </source>
</evidence>
<keyword evidence="5 7" id="KW-0472">Membrane</keyword>
<evidence type="ECO:0000313" key="9">
    <source>
        <dbReference type="Proteomes" id="UP001164020"/>
    </source>
</evidence>
<feature type="transmembrane region" description="Helical" evidence="7">
    <location>
        <begin position="246"/>
        <end position="263"/>
    </location>
</feature>
<dbReference type="Gene3D" id="1.10.3470.10">
    <property type="entry name" value="ABC transporter involved in vitamin B12 uptake, BtuC"/>
    <property type="match status" value="1"/>
</dbReference>
<evidence type="ECO:0000256" key="1">
    <source>
        <dbReference type="ARBA" id="ARBA00004141"/>
    </source>
</evidence>